<dbReference type="Gene3D" id="2.70.150.10">
    <property type="entry name" value="Calcium-transporting ATPase, cytoplasmic transduction domain A"/>
    <property type="match status" value="1"/>
</dbReference>
<dbReference type="SFLD" id="SFLDF00027">
    <property type="entry name" value="p-type_atpase"/>
    <property type="match status" value="1"/>
</dbReference>
<evidence type="ECO:0000256" key="14">
    <source>
        <dbReference type="RuleBase" id="RU362081"/>
    </source>
</evidence>
<comment type="similarity">
    <text evidence="2 14">Belongs to the cation transport ATPase (P-type) (TC 3.A.3) family. Type IB subfamily.</text>
</comment>
<dbReference type="InterPro" id="IPR012348">
    <property type="entry name" value="RNR-like"/>
</dbReference>
<keyword evidence="5 14" id="KW-1003">Cell membrane</keyword>
<dbReference type="PROSITE" id="PS01047">
    <property type="entry name" value="HMA_1"/>
    <property type="match status" value="1"/>
</dbReference>
<accession>A0A7V3UZZ6</accession>
<feature type="transmembrane region" description="Helical" evidence="14">
    <location>
        <begin position="226"/>
        <end position="245"/>
    </location>
</feature>
<dbReference type="Gene3D" id="1.10.620.20">
    <property type="entry name" value="Ribonucleotide Reductase, subunit A"/>
    <property type="match status" value="1"/>
</dbReference>
<dbReference type="GO" id="GO:0005524">
    <property type="term" value="F:ATP binding"/>
    <property type="evidence" value="ECO:0007669"/>
    <property type="project" value="UniProtKB-UniRule"/>
</dbReference>
<gene>
    <name evidence="16" type="ORF">ENX16_04985</name>
</gene>
<dbReference type="InterPro" id="IPR036412">
    <property type="entry name" value="HAD-like_sf"/>
</dbReference>
<dbReference type="InterPro" id="IPR023214">
    <property type="entry name" value="HAD_sf"/>
</dbReference>
<dbReference type="Pfam" id="PF04945">
    <property type="entry name" value="YHS"/>
    <property type="match status" value="1"/>
</dbReference>
<dbReference type="PRINTS" id="PR00119">
    <property type="entry name" value="CATATPASE"/>
</dbReference>
<dbReference type="InterPro" id="IPR011017">
    <property type="entry name" value="TRASH_dom"/>
</dbReference>
<dbReference type="FunFam" id="2.70.150.10:FF:000020">
    <property type="entry name" value="Copper-exporting P-type ATPase A"/>
    <property type="match status" value="1"/>
</dbReference>
<dbReference type="InterPro" id="IPR027256">
    <property type="entry name" value="P-typ_ATPase_IB"/>
</dbReference>
<feature type="transmembrane region" description="Helical" evidence="14">
    <location>
        <begin position="162"/>
        <end position="183"/>
    </location>
</feature>
<dbReference type="GO" id="GO:0140581">
    <property type="term" value="F:P-type monovalent copper transporter activity"/>
    <property type="evidence" value="ECO:0007669"/>
    <property type="project" value="UniProtKB-EC"/>
</dbReference>
<dbReference type="GO" id="GO:0016491">
    <property type="term" value="F:oxidoreductase activity"/>
    <property type="evidence" value="ECO:0007669"/>
    <property type="project" value="InterPro"/>
</dbReference>
<protein>
    <recommendedName>
        <fullName evidence="3">P-type Cu(+) transporter</fullName>
        <ecNumber evidence="3">7.2.2.8</ecNumber>
    </recommendedName>
</protein>
<evidence type="ECO:0000256" key="2">
    <source>
        <dbReference type="ARBA" id="ARBA00006024"/>
    </source>
</evidence>
<evidence type="ECO:0000259" key="15">
    <source>
        <dbReference type="PROSITE" id="PS50846"/>
    </source>
</evidence>
<keyword evidence="9 14" id="KW-0067">ATP-binding</keyword>
<dbReference type="SUPFAM" id="SSF56784">
    <property type="entry name" value="HAD-like"/>
    <property type="match status" value="1"/>
</dbReference>
<dbReference type="CDD" id="cd02094">
    <property type="entry name" value="P-type_ATPase_Cu-like"/>
    <property type="match status" value="1"/>
</dbReference>
<evidence type="ECO:0000256" key="5">
    <source>
        <dbReference type="ARBA" id="ARBA00022475"/>
    </source>
</evidence>
<evidence type="ECO:0000256" key="6">
    <source>
        <dbReference type="ARBA" id="ARBA00022692"/>
    </source>
</evidence>
<reference evidence="16" key="1">
    <citation type="journal article" date="2020" name="mSystems">
        <title>Genome- and Community-Level Interaction Insights into Carbon Utilization and Element Cycling Functions of Hydrothermarchaeota in Hydrothermal Sediment.</title>
        <authorList>
            <person name="Zhou Z."/>
            <person name="Liu Y."/>
            <person name="Xu W."/>
            <person name="Pan J."/>
            <person name="Luo Z.H."/>
            <person name="Li M."/>
        </authorList>
    </citation>
    <scope>NUCLEOTIDE SEQUENCE [LARGE SCALE GENOMIC DNA]</scope>
    <source>
        <strain evidence="16">SpSt-914</strain>
    </source>
</reference>
<dbReference type="InterPro" id="IPR006121">
    <property type="entry name" value="HMA_dom"/>
</dbReference>
<dbReference type="NCBIfam" id="TIGR01494">
    <property type="entry name" value="ATPase_P-type"/>
    <property type="match status" value="2"/>
</dbReference>
<dbReference type="AlphaFoldDB" id="A0A7V3UZZ6"/>
<dbReference type="SUPFAM" id="SSF47240">
    <property type="entry name" value="Ferritin-like"/>
    <property type="match status" value="1"/>
</dbReference>
<dbReference type="InterPro" id="IPR023298">
    <property type="entry name" value="ATPase_P-typ_TM_dom_sf"/>
</dbReference>
<feature type="transmembrane region" description="Helical" evidence="14">
    <location>
        <begin position="402"/>
        <end position="424"/>
    </location>
</feature>
<keyword evidence="7 14" id="KW-0479">Metal-binding</keyword>
<dbReference type="GO" id="GO:0055070">
    <property type="term" value="P:copper ion homeostasis"/>
    <property type="evidence" value="ECO:0007669"/>
    <property type="project" value="TreeGrafter"/>
</dbReference>
<dbReference type="GO" id="GO:0016887">
    <property type="term" value="F:ATP hydrolysis activity"/>
    <property type="evidence" value="ECO:0007669"/>
    <property type="project" value="InterPro"/>
</dbReference>
<dbReference type="PRINTS" id="PR00120">
    <property type="entry name" value="HATPASE"/>
</dbReference>
<evidence type="ECO:0000313" key="16">
    <source>
        <dbReference type="EMBL" id="HGD13415.1"/>
    </source>
</evidence>
<dbReference type="CDD" id="cd00371">
    <property type="entry name" value="HMA"/>
    <property type="match status" value="1"/>
</dbReference>
<dbReference type="Gene3D" id="3.40.1110.10">
    <property type="entry name" value="Calcium-transporting ATPase, cytoplasmic domain N"/>
    <property type="match status" value="1"/>
</dbReference>
<dbReference type="GO" id="GO:0043682">
    <property type="term" value="F:P-type divalent copper transporter activity"/>
    <property type="evidence" value="ECO:0007669"/>
    <property type="project" value="TreeGrafter"/>
</dbReference>
<evidence type="ECO:0000256" key="3">
    <source>
        <dbReference type="ARBA" id="ARBA00012517"/>
    </source>
</evidence>
<evidence type="ECO:0000256" key="9">
    <source>
        <dbReference type="ARBA" id="ARBA00022840"/>
    </source>
</evidence>
<dbReference type="PROSITE" id="PS50846">
    <property type="entry name" value="HMA_2"/>
    <property type="match status" value="1"/>
</dbReference>
<keyword evidence="4" id="KW-0813">Transport</keyword>
<dbReference type="SUPFAM" id="SSF81653">
    <property type="entry name" value="Calcium ATPase, transduction domain A"/>
    <property type="match status" value="1"/>
</dbReference>
<dbReference type="InterPro" id="IPR009078">
    <property type="entry name" value="Ferritin-like_SF"/>
</dbReference>
<dbReference type="InterPro" id="IPR036163">
    <property type="entry name" value="HMA_dom_sf"/>
</dbReference>
<comment type="subcellular location">
    <subcellularLocation>
        <location evidence="1">Cell membrane</location>
        <topology evidence="1">Multi-pass membrane protein</topology>
    </subcellularLocation>
</comment>
<keyword evidence="10" id="KW-1278">Translocase</keyword>
<feature type="transmembrane region" description="Helical" evidence="14">
    <location>
        <begin position="765"/>
        <end position="785"/>
    </location>
</feature>
<name>A0A7V3UZZ6_UNCW3</name>
<keyword evidence="6 14" id="KW-0812">Transmembrane</keyword>
<dbReference type="Pfam" id="PF00403">
    <property type="entry name" value="HMA"/>
    <property type="match status" value="1"/>
</dbReference>
<keyword evidence="11 14" id="KW-1133">Transmembrane helix</keyword>
<organism evidence="16">
    <name type="scientific">candidate division WOR-3 bacterium</name>
    <dbReference type="NCBI Taxonomy" id="2052148"/>
    <lineage>
        <taxon>Bacteria</taxon>
        <taxon>Bacteria division WOR-3</taxon>
    </lineage>
</organism>
<dbReference type="PANTHER" id="PTHR43520">
    <property type="entry name" value="ATP7, ISOFORM B"/>
    <property type="match status" value="1"/>
</dbReference>
<feature type="transmembrane region" description="Helical" evidence="14">
    <location>
        <begin position="189"/>
        <end position="206"/>
    </location>
</feature>
<dbReference type="InterPro" id="IPR008250">
    <property type="entry name" value="ATPase_P-typ_transduc_dom_A_sf"/>
</dbReference>
<keyword evidence="12" id="KW-0406">Ion transport</keyword>
<dbReference type="Gene3D" id="3.30.70.100">
    <property type="match status" value="1"/>
</dbReference>
<dbReference type="SUPFAM" id="SSF55008">
    <property type="entry name" value="HMA, heavy metal-associated domain"/>
    <property type="match status" value="1"/>
</dbReference>
<dbReference type="Pfam" id="PF00122">
    <property type="entry name" value="E1-E2_ATPase"/>
    <property type="match status" value="1"/>
</dbReference>
<dbReference type="InterPro" id="IPR017969">
    <property type="entry name" value="Heavy-metal-associated_CS"/>
</dbReference>
<evidence type="ECO:0000256" key="10">
    <source>
        <dbReference type="ARBA" id="ARBA00022967"/>
    </source>
</evidence>
<feature type="domain" description="HMA" evidence="15">
    <location>
        <begin position="74"/>
        <end position="140"/>
    </location>
</feature>
<feature type="transmembrane region" description="Helical" evidence="14">
    <location>
        <begin position="451"/>
        <end position="484"/>
    </location>
</feature>
<dbReference type="PROSITE" id="PS00154">
    <property type="entry name" value="ATPASE_E1_E2"/>
    <property type="match status" value="1"/>
</dbReference>
<evidence type="ECO:0000256" key="12">
    <source>
        <dbReference type="ARBA" id="ARBA00023065"/>
    </source>
</evidence>
<evidence type="ECO:0000256" key="13">
    <source>
        <dbReference type="ARBA" id="ARBA00023136"/>
    </source>
</evidence>
<dbReference type="GO" id="GO:0005886">
    <property type="term" value="C:plasma membrane"/>
    <property type="evidence" value="ECO:0007669"/>
    <property type="project" value="UniProtKB-SubCell"/>
</dbReference>
<dbReference type="EC" id="7.2.2.8" evidence="3"/>
<evidence type="ECO:0000256" key="4">
    <source>
        <dbReference type="ARBA" id="ARBA00022448"/>
    </source>
</evidence>
<evidence type="ECO:0000256" key="11">
    <source>
        <dbReference type="ARBA" id="ARBA00022989"/>
    </source>
</evidence>
<keyword evidence="8 14" id="KW-0547">Nucleotide-binding</keyword>
<dbReference type="Pfam" id="PF00702">
    <property type="entry name" value="Hydrolase"/>
    <property type="match status" value="1"/>
</dbReference>
<dbReference type="PANTHER" id="PTHR43520:SF8">
    <property type="entry name" value="P-TYPE CU(+) TRANSPORTER"/>
    <property type="match status" value="1"/>
</dbReference>
<dbReference type="SUPFAM" id="SSF81665">
    <property type="entry name" value="Calcium ATPase, transmembrane domain M"/>
    <property type="match status" value="1"/>
</dbReference>
<dbReference type="InterPro" id="IPR001757">
    <property type="entry name" value="P_typ_ATPase"/>
</dbReference>
<keyword evidence="13 14" id="KW-0472">Membrane</keyword>
<dbReference type="InterPro" id="IPR018303">
    <property type="entry name" value="ATPase_P-typ_P_site"/>
</dbReference>
<dbReference type="InterPro" id="IPR044492">
    <property type="entry name" value="P_typ_ATPase_HD_dom"/>
</dbReference>
<dbReference type="NCBIfam" id="TIGR01525">
    <property type="entry name" value="ATPase-IB_hvy"/>
    <property type="match status" value="1"/>
</dbReference>
<evidence type="ECO:0000256" key="7">
    <source>
        <dbReference type="ARBA" id="ARBA00022723"/>
    </source>
</evidence>
<dbReference type="GO" id="GO:0005507">
    <property type="term" value="F:copper ion binding"/>
    <property type="evidence" value="ECO:0007669"/>
    <property type="project" value="TreeGrafter"/>
</dbReference>
<dbReference type="InterPro" id="IPR007029">
    <property type="entry name" value="YHS_dom"/>
</dbReference>
<dbReference type="SMART" id="SM00746">
    <property type="entry name" value="TRASH"/>
    <property type="match status" value="1"/>
</dbReference>
<comment type="caution">
    <text evidence="16">The sequence shown here is derived from an EMBL/GenBank/DDBJ whole genome shotgun (WGS) entry which is preliminary data.</text>
</comment>
<sequence length="812" mass="87474">MADKVHIDPVCGMEVAEGTEASRWNYEGKTYYFCSTACLKRFKENPARFLIACNKPVPMSEMQPENKPTLTRTETTVIGVSGMSCAGCALTIEKTLNRLPGVKLAQVNFATEEAVVEYDPKITPVAELKKAIVSAGYDVRERTDDESALLAAELQRAKNRMLVAWLLVVPAMVLMILHLAHLFHLPLKLMTILEVLLGVAVLLIPGRHTLKTAIVSIRNRSATMDVLISLGTISALISSLFVLFGLPVENLGRVAGMLMAIYLTGRYLEARAKGTAASAIRQLLSLGARTARILLEDKETEVPISRLKPGDIMLIRPGEKIPTDGVIIDGTTEIDESMATGEPLPVEKKPGDEVIGATINTTGFIRVAVRRVGKDTFLAQVIQLVEQAQFKKIPVQALADRLTAWFVPVILILSLITGFTWFLFAPNLKPLLVWANTFLPWVNPELSRLSLALFASIAVLVIACPCALGLATPTALMVAAGIAARLGIIFRSPAALQTLNDVRAVVFDKTGTLTLGKPRVSQIIPLPDFDESTILKIVAALEQGSEHPIARAVIEAAKTQNLDIPVAEKIVARPGLGVTGIINNEPAYAGKLQLLSENRLETGELDELARNLLEKSKTVLFVALGSKPLGLIILSDRVKPEAGQAIAQLKSLGIVPIMLTGDRRPAAEAIAAHLGIQEVIAELLPADKLKALNKIREQYGTVAMVGDGINDAPALKAADVGIAIGTGTDIAIAAGDITLVRGELTGVVATIRLARATFRKIKQNLFWALFYNSLAIPLAMLGLLHPLIAEIAMALSSINVVTNSMRLRRTKI</sequence>
<evidence type="ECO:0000256" key="1">
    <source>
        <dbReference type="ARBA" id="ARBA00004651"/>
    </source>
</evidence>
<proteinExistence type="inferred from homology"/>
<evidence type="ECO:0000256" key="8">
    <source>
        <dbReference type="ARBA" id="ARBA00022741"/>
    </source>
</evidence>
<dbReference type="EMBL" id="DTMZ01000111">
    <property type="protein sequence ID" value="HGD13415.1"/>
    <property type="molecule type" value="Genomic_DNA"/>
</dbReference>
<dbReference type="SFLD" id="SFLDG00002">
    <property type="entry name" value="C1.7:_P-type_atpase_like"/>
    <property type="match status" value="1"/>
</dbReference>
<dbReference type="InterPro" id="IPR059000">
    <property type="entry name" value="ATPase_P-type_domA"/>
</dbReference>
<dbReference type="InterPro" id="IPR023299">
    <property type="entry name" value="ATPase_P-typ_cyto_dom_N"/>
</dbReference>
<feature type="transmembrane region" description="Helical" evidence="14">
    <location>
        <begin position="251"/>
        <end position="268"/>
    </location>
</feature>
<dbReference type="FunFam" id="3.30.70.100:FF:000005">
    <property type="entry name" value="Copper-exporting P-type ATPase A"/>
    <property type="match status" value="1"/>
</dbReference>
<dbReference type="Gene3D" id="3.40.50.1000">
    <property type="entry name" value="HAD superfamily/HAD-like"/>
    <property type="match status" value="1"/>
</dbReference>
<dbReference type="SFLD" id="SFLDS00003">
    <property type="entry name" value="Haloacid_Dehalogenase"/>
    <property type="match status" value="1"/>
</dbReference>